<keyword evidence="4" id="KW-0805">Transcription regulation</keyword>
<dbReference type="InterPro" id="IPR036770">
    <property type="entry name" value="Ankyrin_rpt-contain_sf"/>
</dbReference>
<evidence type="ECO:0000256" key="10">
    <source>
        <dbReference type="ARBA" id="ARBA00023321"/>
    </source>
</evidence>
<dbReference type="PROSITE" id="PS50088">
    <property type="entry name" value="ANK_REPEAT"/>
    <property type="match status" value="2"/>
</dbReference>
<dbReference type="SUPFAM" id="SSF48403">
    <property type="entry name" value="Ankyrin repeat"/>
    <property type="match status" value="1"/>
</dbReference>
<evidence type="ECO:0000256" key="7">
    <source>
        <dbReference type="ARBA" id="ARBA00023054"/>
    </source>
</evidence>
<dbReference type="InterPro" id="IPR036887">
    <property type="entry name" value="HTH_APSES_sf"/>
</dbReference>
<dbReference type="PANTHER" id="PTHR43828">
    <property type="entry name" value="ASPARAGINASE"/>
    <property type="match status" value="1"/>
</dbReference>
<dbReference type="GO" id="GO:0003713">
    <property type="term" value="F:transcription coactivator activity"/>
    <property type="evidence" value="ECO:0007669"/>
    <property type="project" value="TreeGrafter"/>
</dbReference>
<dbReference type="PANTHER" id="PTHR43828:SF3">
    <property type="entry name" value="CHROMO DOMAIN-CONTAINING PROTEIN"/>
    <property type="match status" value="1"/>
</dbReference>
<gene>
    <name evidence="18" type="ORF">PgNI_12407</name>
</gene>
<evidence type="ECO:0000256" key="2">
    <source>
        <dbReference type="ARBA" id="ARBA00022737"/>
    </source>
</evidence>
<evidence type="ECO:0000256" key="5">
    <source>
        <dbReference type="ARBA" id="ARBA00023026"/>
    </source>
</evidence>
<name>A0A6P8AMB5_PYRGI</name>
<reference evidence="18" key="1">
    <citation type="journal article" date="2019" name="Mol. Biol. Evol.">
        <title>Blast fungal genomes show frequent chromosomal changes, gene gains and losses, and effector gene turnover.</title>
        <authorList>
            <person name="Gomez Luciano L.B."/>
            <person name="Jason Tsai I."/>
            <person name="Chuma I."/>
            <person name="Tosa Y."/>
            <person name="Chen Y.H."/>
            <person name="Li J.Y."/>
            <person name="Li M.Y."/>
            <person name="Jade Lu M.Y."/>
            <person name="Nakayashiki H."/>
            <person name="Li W.H."/>
        </authorList>
    </citation>
    <scope>NUCLEOTIDE SEQUENCE</scope>
    <source>
        <strain evidence="18">NI907</strain>
    </source>
</reference>
<keyword evidence="8" id="KW-0804">Transcription</keyword>
<feature type="compositionally biased region" description="Low complexity" evidence="15">
    <location>
        <begin position="104"/>
        <end position="146"/>
    </location>
</feature>
<keyword evidence="3" id="KW-0749">Sporulation</keyword>
<evidence type="ECO:0000256" key="9">
    <source>
        <dbReference type="ARBA" id="ARBA00023242"/>
    </source>
</evidence>
<dbReference type="Proteomes" id="UP000515153">
    <property type="component" value="Unplaced"/>
</dbReference>
<keyword evidence="7 14" id="KW-0175">Coiled coil</keyword>
<evidence type="ECO:0000256" key="3">
    <source>
        <dbReference type="ARBA" id="ARBA00022969"/>
    </source>
</evidence>
<comment type="function">
    <text evidence="11">Transcription factor that plays a role downstream of the MCK1-MKK2-MPS1 cascade. Required for hyphal morphogenesis and pathogenicity. Is an important oxidative stress response regulator and plays a positive role in the regulation of extracellular peroxidases.</text>
</comment>
<reference evidence="18" key="3">
    <citation type="submission" date="2025-08" db="UniProtKB">
        <authorList>
            <consortium name="RefSeq"/>
        </authorList>
    </citation>
    <scope>IDENTIFICATION</scope>
    <source>
        <strain evidence="18">NI907</strain>
    </source>
</reference>
<feature type="compositionally biased region" description="Polar residues" evidence="15">
    <location>
        <begin position="69"/>
        <end position="91"/>
    </location>
</feature>
<feature type="region of interest" description="Disordered" evidence="15">
    <location>
        <begin position="1"/>
        <end position="152"/>
    </location>
</feature>
<evidence type="ECO:0000256" key="13">
    <source>
        <dbReference type="PROSITE-ProRule" id="PRU00023"/>
    </source>
</evidence>
<evidence type="ECO:0000256" key="12">
    <source>
        <dbReference type="ARBA" id="ARBA00073460"/>
    </source>
</evidence>
<sequence>MFPAARPPPVRSKRKQQGRIGNDGDGDGDGESDDIGGSPGQCGVMASTTVAGNSSFVSQQHPGNLHLANLQSQSQGFHRQNSTSSVPSTASFDPPNGSIANTGSQKHQPMSSQQSQPPASQQSFSMSQAGSQPQPSQSSFRSYSDQNVSQQPQEASPIYTAVYSNVEVYEFEVNGVAVMKRIGDSKLNATQILKVAGVEKGKRTKILEKEIQTGEHEKVQGGYGKYQGTWIKYERALEVCRQYGVEELLRPLLEYNRNPDGSVSQANLNTPTKEQAMAAQRKKMYNSGADNRNNNGGGTFFKNISQTAHSAMTAISKARFDSPGPRGRNGPTRAPSFQRQPSTQSMEDFHGGNSQASNFAENFPPHDVNMAFSAGSEPQPGGVNGTEPPRKRQRMDMTPANSFGAYANNSQMQAYADAFPGSPTEPNDSFIYTQHAAAHDTLLQQQHDQQIPLQPLPYEQSVEAENKRSMLMSIFMNDGMSEQARVDTLRQIHPRDLDMPIDSQCHTALHWAATLSRMTILRRLIEAGASPFRVNTSGETPLMRACIVTNSHDNDSMPAILDILGNTMEVRDSKERTVLHHIALTSAVSGRSAASRYYLQCLLGWVVRQGAANGGQSSSQTFNGGGTVSQSQNATRLDLGRFMSEMLNAQDSAGDTALNIAARIGNRSIISQLLEVCASPHIANRSGLRPTDFGIGVDSDGAIKTKGDSGGGDVENGDVGGSSQKSNESSNEIVTSITHLLTETSANFQEEIKNKQKNIDSLHATLRLTTTDVNDLRRKLDEAQARVKAQQLARQKVSNLQRAEERERYRLTQLEQTTGRRDIASANGWEAESNTLLATINATTNGEPDADAKLPSSALLRARIEAVKKQTESTRQSVVALKGRSREVEGRYRHLVALATKCRDEDVDSTMEGLLKAVESEKGELEIGRVRRFLGGVEGVIG</sequence>
<dbReference type="GO" id="GO:0030435">
    <property type="term" value="P:sporulation resulting in formation of a cellular spore"/>
    <property type="evidence" value="ECO:0007669"/>
    <property type="project" value="UniProtKB-KW"/>
</dbReference>
<dbReference type="SUPFAM" id="SSF54616">
    <property type="entry name" value="DNA-binding domain of Mlu1-box binding protein MBP1"/>
    <property type="match status" value="1"/>
</dbReference>
<evidence type="ECO:0000313" key="17">
    <source>
        <dbReference type="Proteomes" id="UP000515153"/>
    </source>
</evidence>
<organism evidence="17 18">
    <name type="scientific">Pyricularia grisea</name>
    <name type="common">Crabgrass-specific blast fungus</name>
    <name type="synonym">Magnaporthe grisea</name>
    <dbReference type="NCBI Taxonomy" id="148305"/>
    <lineage>
        <taxon>Eukaryota</taxon>
        <taxon>Fungi</taxon>
        <taxon>Dikarya</taxon>
        <taxon>Ascomycota</taxon>
        <taxon>Pezizomycotina</taxon>
        <taxon>Sordariomycetes</taxon>
        <taxon>Sordariomycetidae</taxon>
        <taxon>Magnaporthales</taxon>
        <taxon>Pyriculariaceae</taxon>
        <taxon>Pyricularia</taxon>
    </lineage>
</organism>
<evidence type="ECO:0000256" key="4">
    <source>
        <dbReference type="ARBA" id="ARBA00023015"/>
    </source>
</evidence>
<evidence type="ECO:0000256" key="1">
    <source>
        <dbReference type="ARBA" id="ARBA00004123"/>
    </source>
</evidence>
<protein>
    <recommendedName>
        <fullName evidence="12">Transcription factor SWI6</fullName>
    </recommendedName>
</protein>
<dbReference type="GeneID" id="41967260"/>
<feature type="compositionally biased region" description="Acidic residues" evidence="15">
    <location>
        <begin position="24"/>
        <end position="34"/>
    </location>
</feature>
<feature type="domain" description="HTH APSES-type" evidence="16">
    <location>
        <begin position="158"/>
        <end position="265"/>
    </location>
</feature>
<feature type="repeat" description="ANK" evidence="13">
    <location>
        <begin position="653"/>
        <end position="685"/>
    </location>
</feature>
<dbReference type="KEGG" id="pgri:PgNI_12407"/>
<evidence type="ECO:0000313" key="18">
    <source>
        <dbReference type="RefSeq" id="XP_030976052.1"/>
    </source>
</evidence>
<dbReference type="FunFam" id="3.10.260.10:FF:000001">
    <property type="entry name" value="APSES transcription factor (MbpA)"/>
    <property type="match status" value="1"/>
</dbReference>
<dbReference type="GO" id="GO:0048315">
    <property type="term" value="P:conidium formation"/>
    <property type="evidence" value="ECO:0007669"/>
    <property type="project" value="UniProtKB-KW"/>
</dbReference>
<dbReference type="InterPro" id="IPR003163">
    <property type="entry name" value="Tscrpt_reg_HTH_APSES-type"/>
</dbReference>
<dbReference type="Pfam" id="PF13637">
    <property type="entry name" value="Ank_4"/>
    <property type="match status" value="1"/>
</dbReference>
<dbReference type="Gene3D" id="3.10.260.10">
    <property type="entry name" value="Transcription regulator HTH, APSES-type DNA-binding domain"/>
    <property type="match status" value="1"/>
</dbReference>
<keyword evidence="6 13" id="KW-0040">ANK repeat</keyword>
<proteinExistence type="predicted"/>
<evidence type="ECO:0000256" key="15">
    <source>
        <dbReference type="SAM" id="MobiDB-lite"/>
    </source>
</evidence>
<dbReference type="GO" id="GO:0033309">
    <property type="term" value="C:SBF transcription complex"/>
    <property type="evidence" value="ECO:0007669"/>
    <property type="project" value="TreeGrafter"/>
</dbReference>
<dbReference type="InterPro" id="IPR018004">
    <property type="entry name" value="KilA/APSES_HTH"/>
</dbReference>
<feature type="compositionally biased region" description="Polar residues" evidence="15">
    <location>
        <begin position="46"/>
        <end position="62"/>
    </location>
</feature>
<evidence type="ECO:0000256" key="11">
    <source>
        <dbReference type="ARBA" id="ARBA00059984"/>
    </source>
</evidence>
<accession>A0A6P8AMB5</accession>
<dbReference type="Pfam" id="PF04383">
    <property type="entry name" value="KilA-N"/>
    <property type="match status" value="1"/>
</dbReference>
<dbReference type="GO" id="GO:0003677">
    <property type="term" value="F:DNA binding"/>
    <property type="evidence" value="ECO:0007669"/>
    <property type="project" value="InterPro"/>
</dbReference>
<keyword evidence="5" id="KW-0843">Virulence</keyword>
<reference evidence="18" key="2">
    <citation type="submission" date="2019-10" db="EMBL/GenBank/DDBJ databases">
        <authorList>
            <consortium name="NCBI Genome Project"/>
        </authorList>
    </citation>
    <scope>NUCLEOTIDE SEQUENCE</scope>
    <source>
        <strain evidence="18">NI907</strain>
    </source>
</reference>
<dbReference type="GO" id="GO:0030907">
    <property type="term" value="C:MBF transcription complex"/>
    <property type="evidence" value="ECO:0007669"/>
    <property type="project" value="TreeGrafter"/>
</dbReference>
<dbReference type="FunFam" id="1.25.40.20:FF:000365">
    <property type="entry name" value="Start control protein cdc10"/>
    <property type="match status" value="1"/>
</dbReference>
<keyword evidence="2" id="KW-0677">Repeat</keyword>
<dbReference type="SMART" id="SM01252">
    <property type="entry name" value="KilA-N"/>
    <property type="match status" value="1"/>
</dbReference>
<dbReference type="SMART" id="SM00248">
    <property type="entry name" value="ANK"/>
    <property type="match status" value="3"/>
</dbReference>
<dbReference type="InterPro" id="IPR051642">
    <property type="entry name" value="SWI6-like"/>
</dbReference>
<evidence type="ECO:0000256" key="8">
    <source>
        <dbReference type="ARBA" id="ARBA00023163"/>
    </source>
</evidence>
<keyword evidence="9" id="KW-0539">Nucleus</keyword>
<dbReference type="Gene3D" id="1.25.40.20">
    <property type="entry name" value="Ankyrin repeat-containing domain"/>
    <property type="match status" value="1"/>
</dbReference>
<dbReference type="RefSeq" id="XP_030976052.1">
    <property type="nucleotide sequence ID" value="XM_031132356.1"/>
</dbReference>
<keyword evidence="10" id="KW-0183">Conidiation</keyword>
<feature type="repeat" description="ANK" evidence="13">
    <location>
        <begin position="504"/>
        <end position="536"/>
    </location>
</feature>
<feature type="region of interest" description="Disordered" evidence="15">
    <location>
        <begin position="318"/>
        <end position="404"/>
    </location>
</feature>
<dbReference type="GO" id="GO:0001228">
    <property type="term" value="F:DNA-binding transcription activator activity, RNA polymerase II-specific"/>
    <property type="evidence" value="ECO:0007669"/>
    <property type="project" value="UniProtKB-ARBA"/>
</dbReference>
<keyword evidence="17" id="KW-1185">Reference proteome</keyword>
<dbReference type="AlphaFoldDB" id="A0A6P8AMB5"/>
<dbReference type="PROSITE" id="PS51299">
    <property type="entry name" value="HTH_APSES"/>
    <property type="match status" value="1"/>
</dbReference>
<comment type="subcellular location">
    <subcellularLocation>
        <location evidence="1">Nucleus</location>
    </subcellularLocation>
</comment>
<evidence type="ECO:0000259" key="16">
    <source>
        <dbReference type="PROSITE" id="PS51299"/>
    </source>
</evidence>
<feature type="compositionally biased region" description="Gly residues" evidence="15">
    <location>
        <begin position="708"/>
        <end position="720"/>
    </location>
</feature>
<feature type="compositionally biased region" description="Polar residues" evidence="15">
    <location>
        <begin position="335"/>
        <end position="360"/>
    </location>
</feature>
<evidence type="ECO:0000256" key="14">
    <source>
        <dbReference type="SAM" id="Coils"/>
    </source>
</evidence>
<dbReference type="InterPro" id="IPR002110">
    <property type="entry name" value="Ankyrin_rpt"/>
</dbReference>
<feature type="compositionally biased region" description="Pro residues" evidence="15">
    <location>
        <begin position="1"/>
        <end position="10"/>
    </location>
</feature>
<evidence type="ECO:0000256" key="6">
    <source>
        <dbReference type="ARBA" id="ARBA00023043"/>
    </source>
</evidence>
<feature type="region of interest" description="Disordered" evidence="15">
    <location>
        <begin position="704"/>
        <end position="732"/>
    </location>
</feature>
<feature type="coiled-coil region" evidence="14">
    <location>
        <begin position="745"/>
        <end position="806"/>
    </location>
</feature>